<comment type="caution">
    <text evidence="2">The sequence shown here is derived from an EMBL/GenBank/DDBJ whole genome shotgun (WGS) entry which is preliminary data.</text>
</comment>
<keyword evidence="3" id="KW-1185">Reference proteome</keyword>
<evidence type="ECO:0000313" key="2">
    <source>
        <dbReference type="EMBL" id="MCR8630483.1"/>
    </source>
</evidence>
<proteinExistence type="predicted"/>
<dbReference type="Proteomes" id="UP001300012">
    <property type="component" value="Unassembled WGS sequence"/>
</dbReference>
<feature type="domain" description="Phospholipase C/D" evidence="1">
    <location>
        <begin position="18"/>
        <end position="92"/>
    </location>
</feature>
<protein>
    <submittedName>
        <fullName evidence="2">Zinc dependent phospholipase C family protein</fullName>
    </submittedName>
</protein>
<reference evidence="2 3" key="1">
    <citation type="submission" date="2022-08" db="EMBL/GenBank/DDBJ databases">
        <title>Paenibacillus endoradicis sp. nov., Paenibacillus radicibacter sp. nov and Paenibacillus pararadicis sp. nov., three cold-adapted plant growth-promoting bacteria isolated from root of Larix gmelinii in Great Khingan.</title>
        <authorList>
            <person name="Xue H."/>
        </authorList>
    </citation>
    <scope>NUCLEOTIDE SEQUENCE [LARGE SCALE GENOMIC DNA]</scope>
    <source>
        <strain evidence="2 3">N5-1-1-5</strain>
    </source>
</reference>
<dbReference type="RefSeq" id="WP_258212092.1">
    <property type="nucleotide sequence ID" value="NZ_JANQBD010000002.1"/>
</dbReference>
<gene>
    <name evidence="2" type="ORF">NV381_04605</name>
</gene>
<dbReference type="EMBL" id="JANQBD010000002">
    <property type="protein sequence ID" value="MCR8630483.1"/>
    <property type="molecule type" value="Genomic_DNA"/>
</dbReference>
<name>A0ABT1YBC0_9BACL</name>
<dbReference type="Pfam" id="PF00882">
    <property type="entry name" value="Zn_dep_PLPC"/>
    <property type="match status" value="1"/>
</dbReference>
<evidence type="ECO:0000313" key="3">
    <source>
        <dbReference type="Proteomes" id="UP001300012"/>
    </source>
</evidence>
<organism evidence="2 3">
    <name type="scientific">Paenibacillus radicis</name>
    <name type="common">ex Xue et al. 2023</name>
    <dbReference type="NCBI Taxonomy" id="2972489"/>
    <lineage>
        <taxon>Bacteria</taxon>
        <taxon>Bacillati</taxon>
        <taxon>Bacillota</taxon>
        <taxon>Bacilli</taxon>
        <taxon>Bacillales</taxon>
        <taxon>Paenibacillaceae</taxon>
        <taxon>Paenibacillus</taxon>
    </lineage>
</organism>
<dbReference type="InterPro" id="IPR029002">
    <property type="entry name" value="PLPC/GPLD1"/>
</dbReference>
<accession>A0ABT1YBC0</accession>
<sequence length="203" mass="23341">MPWSMIHLSIANQIYGAEANPSFLLGSIAPDAVLVREKGKVSKSKSHLLNKATGQTEDFVTFYESQSKLSTDVNLKPFLLGYISHIVADINWGMIKKAVSQQMHPNPINDLLWDEENQNDFNLFRTVPWKDCVIDQVMHAPIYELTSLYTSNELHRWRKQVFDWFDVPSNEPQVPITYLTKDVVEAFIVNTADELKELFIKLK</sequence>
<evidence type="ECO:0000259" key="1">
    <source>
        <dbReference type="Pfam" id="PF00882"/>
    </source>
</evidence>